<dbReference type="InterPro" id="IPR050059">
    <property type="entry name" value="ATP_synthase_B_chain"/>
</dbReference>
<evidence type="ECO:0000256" key="14">
    <source>
        <dbReference type="SAM" id="Coils"/>
    </source>
</evidence>
<dbReference type="InterPro" id="IPR002146">
    <property type="entry name" value="ATP_synth_b/b'su_bac/chlpt"/>
</dbReference>
<evidence type="ECO:0000313" key="16">
    <source>
        <dbReference type="Proteomes" id="UP001596456"/>
    </source>
</evidence>
<evidence type="ECO:0000256" key="3">
    <source>
        <dbReference type="ARBA" id="ARBA00022547"/>
    </source>
</evidence>
<evidence type="ECO:0000256" key="7">
    <source>
        <dbReference type="ARBA" id="ARBA00023065"/>
    </source>
</evidence>
<comment type="caution">
    <text evidence="15">The sequence shown here is derived from an EMBL/GenBank/DDBJ whole genome shotgun (WGS) entry which is preliminary data.</text>
</comment>
<sequence>MAIDGWTVALQAVNFLILVLLLRHFMYRPVLAMIDRRKAEATRLLDDAALRVEAATAERQKAETLRADLEAQADALLAESRARAGKELEELRTRARREADGILAEGRKALAEERRAAEADLRGKAAGLAVEIAGRLLAAAAPGARVEPFLDRVWARLTDLPEPERQVLAGQAADGGIRIVTAVPLDETGRAHCRDRARTLLGPDIAVAFADDPELLAGVELHLAHTVIRDSWRDLLGRIGLELDGHDDAHRIA</sequence>
<feature type="coiled-coil region" evidence="14">
    <location>
        <begin position="38"/>
        <end position="79"/>
    </location>
</feature>
<dbReference type="PANTHER" id="PTHR33445:SF2">
    <property type="entry name" value="ATP SYNTHASE SUBUNIT B', CHLOROPLASTIC"/>
    <property type="match status" value="1"/>
</dbReference>
<evidence type="ECO:0000256" key="6">
    <source>
        <dbReference type="ARBA" id="ARBA00022989"/>
    </source>
</evidence>
<comment type="function">
    <text evidence="11">Component of the F(0) channel, it forms part of the peripheral stalk, linking F(1) to F(0). The b'-subunit is a diverged and duplicated form of b found in plants and photosynthetic bacteria.</text>
</comment>
<proteinExistence type="inferred from homology"/>
<keyword evidence="3 13" id="KW-0138">CF(0)</keyword>
<evidence type="ECO:0000256" key="12">
    <source>
        <dbReference type="ARBA" id="ARBA00037847"/>
    </source>
</evidence>
<organism evidence="15 16">
    <name type="scientific">Rhodocista pekingensis</name>
    <dbReference type="NCBI Taxonomy" id="201185"/>
    <lineage>
        <taxon>Bacteria</taxon>
        <taxon>Pseudomonadati</taxon>
        <taxon>Pseudomonadota</taxon>
        <taxon>Alphaproteobacteria</taxon>
        <taxon>Rhodospirillales</taxon>
        <taxon>Azospirillaceae</taxon>
        <taxon>Rhodocista</taxon>
    </lineage>
</organism>
<evidence type="ECO:0000256" key="8">
    <source>
        <dbReference type="ARBA" id="ARBA00023136"/>
    </source>
</evidence>
<dbReference type="CDD" id="cd06503">
    <property type="entry name" value="ATP-synt_Fo_b"/>
    <property type="match status" value="1"/>
</dbReference>
<dbReference type="RefSeq" id="WP_377357982.1">
    <property type="nucleotide sequence ID" value="NZ_JBHTCM010000009.1"/>
</dbReference>
<keyword evidence="6 13" id="KW-1133">Transmembrane helix</keyword>
<comment type="subunit">
    <text evidence="13">F-type ATPases have 2 components, F(1) - the catalytic core - and F(0) - the membrane proton channel. F(1) has five subunits: alpha(3), beta(3), gamma(1), delta(1), epsilon(1). F(0) has three main subunits: a(1), b(2) and c(10-14). The alpha and beta chains form an alternating ring which encloses part of the gamma chain. F(1) is attached to F(0) by a central stalk formed by the gamma and epsilon chains, while a peripheral stalk is formed by the delta and b chains.</text>
</comment>
<evidence type="ECO:0000256" key="11">
    <source>
        <dbReference type="ARBA" id="ARBA00025614"/>
    </source>
</evidence>
<keyword evidence="8 13" id="KW-0472">Membrane</keyword>
<dbReference type="HAMAP" id="MF_01398">
    <property type="entry name" value="ATP_synth_b_bprime"/>
    <property type="match status" value="1"/>
</dbReference>
<keyword evidence="14" id="KW-0175">Coiled coil</keyword>
<keyword evidence="4 13" id="KW-0812">Transmembrane</keyword>
<dbReference type="Proteomes" id="UP001596456">
    <property type="component" value="Unassembled WGS sequence"/>
</dbReference>
<evidence type="ECO:0000256" key="10">
    <source>
        <dbReference type="ARBA" id="ARBA00025198"/>
    </source>
</evidence>
<dbReference type="Pfam" id="PF00430">
    <property type="entry name" value="ATP-synt_B"/>
    <property type="match status" value="1"/>
</dbReference>
<dbReference type="PANTHER" id="PTHR33445">
    <property type="entry name" value="ATP SYNTHASE SUBUNIT B', CHLOROPLASTIC"/>
    <property type="match status" value="1"/>
</dbReference>
<evidence type="ECO:0000256" key="4">
    <source>
        <dbReference type="ARBA" id="ARBA00022692"/>
    </source>
</evidence>
<keyword evidence="5 13" id="KW-0375">Hydrogen ion transport</keyword>
<feature type="transmembrane region" description="Helical" evidence="13">
    <location>
        <begin position="6"/>
        <end position="27"/>
    </location>
</feature>
<comment type="subcellular location">
    <subcellularLocation>
        <location evidence="13">Cell membrane</location>
        <topology evidence="13">Single-pass membrane protein</topology>
    </subcellularLocation>
    <subcellularLocation>
        <location evidence="12">Endomembrane system</location>
        <topology evidence="12">Single-pass membrane protein</topology>
    </subcellularLocation>
</comment>
<comment type="similarity">
    <text evidence="1 13">Belongs to the ATPase B chain family.</text>
</comment>
<name>A0ABW2KUJ2_9PROT</name>
<keyword evidence="13" id="KW-1003">Cell membrane</keyword>
<protein>
    <recommendedName>
        <fullName evidence="13">ATP synthase subunit b</fullName>
    </recommendedName>
    <alternativeName>
        <fullName evidence="13">ATP synthase F(0) sector subunit b</fullName>
    </alternativeName>
    <alternativeName>
        <fullName evidence="13">ATPase subunit I</fullName>
    </alternativeName>
    <alternativeName>
        <fullName evidence="13">F-type ATPase subunit b</fullName>
        <shortName evidence="13">F-ATPase subunit b</shortName>
    </alternativeName>
</protein>
<evidence type="ECO:0000256" key="9">
    <source>
        <dbReference type="ARBA" id="ARBA00023310"/>
    </source>
</evidence>
<accession>A0ABW2KUJ2</accession>
<comment type="function">
    <text evidence="10 13">F(1)F(0) ATP synthase produces ATP from ADP in the presence of a proton or sodium gradient. F-type ATPases consist of two structural domains, F(1) containing the extramembraneous catalytic core and F(0) containing the membrane proton channel, linked together by a central stalk and a peripheral stalk. During catalysis, ATP synthesis in the catalytic domain of F(1) is coupled via a rotary mechanism of the central stalk subunits to proton translocation.</text>
</comment>
<keyword evidence="2 13" id="KW-0813">Transport</keyword>
<keyword evidence="16" id="KW-1185">Reference proteome</keyword>
<gene>
    <name evidence="13" type="primary">atpF</name>
    <name evidence="15" type="ORF">ACFQPS_08060</name>
</gene>
<evidence type="ECO:0000256" key="13">
    <source>
        <dbReference type="HAMAP-Rule" id="MF_01398"/>
    </source>
</evidence>
<evidence type="ECO:0000256" key="1">
    <source>
        <dbReference type="ARBA" id="ARBA00005513"/>
    </source>
</evidence>
<evidence type="ECO:0000313" key="15">
    <source>
        <dbReference type="EMBL" id="MFC7333114.1"/>
    </source>
</evidence>
<reference evidence="16" key="1">
    <citation type="journal article" date="2019" name="Int. J. Syst. Evol. Microbiol.">
        <title>The Global Catalogue of Microorganisms (GCM) 10K type strain sequencing project: providing services to taxonomists for standard genome sequencing and annotation.</title>
        <authorList>
            <consortium name="The Broad Institute Genomics Platform"/>
            <consortium name="The Broad Institute Genome Sequencing Center for Infectious Disease"/>
            <person name="Wu L."/>
            <person name="Ma J."/>
        </authorList>
    </citation>
    <scope>NUCLEOTIDE SEQUENCE [LARGE SCALE GENOMIC DNA]</scope>
    <source>
        <strain evidence="16">CGMCC 1.16275</strain>
    </source>
</reference>
<evidence type="ECO:0000256" key="5">
    <source>
        <dbReference type="ARBA" id="ARBA00022781"/>
    </source>
</evidence>
<evidence type="ECO:0000256" key="2">
    <source>
        <dbReference type="ARBA" id="ARBA00022448"/>
    </source>
</evidence>
<keyword evidence="7 13" id="KW-0406">Ion transport</keyword>
<dbReference type="EMBL" id="JBHTCM010000009">
    <property type="protein sequence ID" value="MFC7333114.1"/>
    <property type="molecule type" value="Genomic_DNA"/>
</dbReference>
<keyword evidence="9 13" id="KW-0066">ATP synthesis</keyword>